<accession>A0AA38FTH1</accession>
<gene>
    <name evidence="1" type="ORF">KI387_025397</name>
</gene>
<name>A0AA38FTH1_TAXCH</name>
<dbReference type="Proteomes" id="UP000824469">
    <property type="component" value="Unassembled WGS sequence"/>
</dbReference>
<dbReference type="AlphaFoldDB" id="A0AA38FTH1"/>
<sequence>GRRDLIVGKELISFNHVRMVYNNFKVDDHKLKVEDIERIDRQNWASAQRIASRH</sequence>
<reference evidence="1 2" key="1">
    <citation type="journal article" date="2021" name="Nat. Plants">
        <title>The Taxus genome provides insights into paclitaxel biosynthesis.</title>
        <authorList>
            <person name="Xiong X."/>
            <person name="Gou J."/>
            <person name="Liao Q."/>
            <person name="Li Y."/>
            <person name="Zhou Q."/>
            <person name="Bi G."/>
            <person name="Li C."/>
            <person name="Du R."/>
            <person name="Wang X."/>
            <person name="Sun T."/>
            <person name="Guo L."/>
            <person name="Liang H."/>
            <person name="Lu P."/>
            <person name="Wu Y."/>
            <person name="Zhang Z."/>
            <person name="Ro D.K."/>
            <person name="Shang Y."/>
            <person name="Huang S."/>
            <person name="Yan J."/>
        </authorList>
    </citation>
    <scope>NUCLEOTIDE SEQUENCE [LARGE SCALE GENOMIC DNA]</scope>
    <source>
        <strain evidence="1">Ta-2019</strain>
    </source>
</reference>
<evidence type="ECO:0000313" key="2">
    <source>
        <dbReference type="Proteomes" id="UP000824469"/>
    </source>
</evidence>
<evidence type="ECO:0000313" key="1">
    <source>
        <dbReference type="EMBL" id="KAH9310362.1"/>
    </source>
</evidence>
<feature type="non-terminal residue" evidence="1">
    <location>
        <position position="54"/>
    </location>
</feature>
<protein>
    <submittedName>
        <fullName evidence="1">Uncharacterized protein</fullName>
    </submittedName>
</protein>
<dbReference type="EMBL" id="JAHRHJ020000006">
    <property type="protein sequence ID" value="KAH9310362.1"/>
    <property type="molecule type" value="Genomic_DNA"/>
</dbReference>
<keyword evidence="2" id="KW-1185">Reference proteome</keyword>
<comment type="caution">
    <text evidence="1">The sequence shown here is derived from an EMBL/GenBank/DDBJ whole genome shotgun (WGS) entry which is preliminary data.</text>
</comment>
<organism evidence="1 2">
    <name type="scientific">Taxus chinensis</name>
    <name type="common">Chinese yew</name>
    <name type="synonym">Taxus wallichiana var. chinensis</name>
    <dbReference type="NCBI Taxonomy" id="29808"/>
    <lineage>
        <taxon>Eukaryota</taxon>
        <taxon>Viridiplantae</taxon>
        <taxon>Streptophyta</taxon>
        <taxon>Embryophyta</taxon>
        <taxon>Tracheophyta</taxon>
        <taxon>Spermatophyta</taxon>
        <taxon>Pinopsida</taxon>
        <taxon>Pinidae</taxon>
        <taxon>Conifers II</taxon>
        <taxon>Cupressales</taxon>
        <taxon>Taxaceae</taxon>
        <taxon>Taxus</taxon>
    </lineage>
</organism>
<feature type="non-terminal residue" evidence="1">
    <location>
        <position position="1"/>
    </location>
</feature>
<proteinExistence type="predicted"/>